<proteinExistence type="inferred from homology"/>
<evidence type="ECO:0000256" key="1">
    <source>
        <dbReference type="ARBA" id="ARBA00006739"/>
    </source>
</evidence>
<protein>
    <submittedName>
        <fullName evidence="5">Glycosyltransferase family 2 protein</fullName>
    </submittedName>
</protein>
<dbReference type="Gene3D" id="3.90.550.10">
    <property type="entry name" value="Spore Coat Polysaccharide Biosynthesis Protein SpsA, Chain A"/>
    <property type="match status" value="1"/>
</dbReference>
<comment type="similarity">
    <text evidence="1">Belongs to the glycosyltransferase 2 family.</text>
</comment>
<dbReference type="PANTHER" id="PTHR43179">
    <property type="entry name" value="RHAMNOSYLTRANSFERASE WBBL"/>
    <property type="match status" value="1"/>
</dbReference>
<evidence type="ECO:0000313" key="5">
    <source>
        <dbReference type="EMBL" id="HIS35952.1"/>
    </source>
</evidence>
<evidence type="ECO:0000313" key="6">
    <source>
        <dbReference type="Proteomes" id="UP000823928"/>
    </source>
</evidence>
<dbReference type="Pfam" id="PF00535">
    <property type="entry name" value="Glycos_transf_2"/>
    <property type="match status" value="1"/>
</dbReference>
<dbReference type="InterPro" id="IPR001173">
    <property type="entry name" value="Glyco_trans_2-like"/>
</dbReference>
<dbReference type="CDD" id="cd04186">
    <property type="entry name" value="GT_2_like_c"/>
    <property type="match status" value="1"/>
</dbReference>
<name>A0A9D1EYR0_9BACT</name>
<reference evidence="5" key="1">
    <citation type="submission" date="2020-10" db="EMBL/GenBank/DDBJ databases">
        <authorList>
            <person name="Gilroy R."/>
        </authorList>
    </citation>
    <scope>NUCLEOTIDE SEQUENCE</scope>
    <source>
        <strain evidence="5">6276</strain>
    </source>
</reference>
<feature type="domain" description="Glycosyltransferase 2-like" evidence="4">
    <location>
        <begin position="7"/>
        <end position="185"/>
    </location>
</feature>
<accession>A0A9D1EYR0</accession>
<dbReference type="Proteomes" id="UP000823928">
    <property type="component" value="Unassembled WGS sequence"/>
</dbReference>
<dbReference type="InterPro" id="IPR029044">
    <property type="entry name" value="Nucleotide-diphossugar_trans"/>
</dbReference>
<keyword evidence="3" id="KW-0808">Transferase</keyword>
<evidence type="ECO:0000259" key="4">
    <source>
        <dbReference type="Pfam" id="PF00535"/>
    </source>
</evidence>
<sequence>MKPLVAIILVNYNGYEDTIECIKSLQKISYDNYRIIVVNNGSTIKASKDQLKFLKEHTDYIDYSDNVGFSGGNNIGMRYAEQKFSPKYFLLLNNDTVVKEDFLDILVENAELRPEAGIVCGKIYFYSEPDRIWFAGAKTDFNTCNHSHYKCTYREVDRDFSDRVEEIDFATGCLWLLSVNAVKKIGYMDEDFFLYCEDDEYCLRMIANGFKILYCNRAIIYHKISASTGNKSFLQQYYIARNHLYIIKRYAKKKGMARRQQYFRWCKDIIRGRKNFRPIFRAILDYKRNRMGKVKL</sequence>
<keyword evidence="2" id="KW-0328">Glycosyltransferase</keyword>
<dbReference type="SUPFAM" id="SSF53448">
    <property type="entry name" value="Nucleotide-diphospho-sugar transferases"/>
    <property type="match status" value="1"/>
</dbReference>
<dbReference type="AlphaFoldDB" id="A0A9D1EYR0"/>
<comment type="caution">
    <text evidence="5">The sequence shown here is derived from an EMBL/GenBank/DDBJ whole genome shotgun (WGS) entry which is preliminary data.</text>
</comment>
<dbReference type="EMBL" id="DVIU01000102">
    <property type="protein sequence ID" value="HIS35952.1"/>
    <property type="molecule type" value="Genomic_DNA"/>
</dbReference>
<reference evidence="5" key="2">
    <citation type="journal article" date="2021" name="PeerJ">
        <title>Extensive microbial diversity within the chicken gut microbiome revealed by metagenomics and culture.</title>
        <authorList>
            <person name="Gilroy R."/>
            <person name="Ravi A."/>
            <person name="Getino M."/>
            <person name="Pursley I."/>
            <person name="Horton D.L."/>
            <person name="Alikhan N.F."/>
            <person name="Baker D."/>
            <person name="Gharbi K."/>
            <person name="Hall N."/>
            <person name="Watson M."/>
            <person name="Adriaenssens E.M."/>
            <person name="Foster-Nyarko E."/>
            <person name="Jarju S."/>
            <person name="Secka A."/>
            <person name="Antonio M."/>
            <person name="Oren A."/>
            <person name="Chaudhuri R.R."/>
            <person name="La Ragione R."/>
            <person name="Hildebrand F."/>
            <person name="Pallen M.J."/>
        </authorList>
    </citation>
    <scope>NUCLEOTIDE SEQUENCE</scope>
    <source>
        <strain evidence="5">6276</strain>
    </source>
</reference>
<evidence type="ECO:0000256" key="3">
    <source>
        <dbReference type="ARBA" id="ARBA00022679"/>
    </source>
</evidence>
<dbReference type="PANTHER" id="PTHR43179:SF12">
    <property type="entry name" value="GALACTOFURANOSYLTRANSFERASE GLFT2"/>
    <property type="match status" value="1"/>
</dbReference>
<dbReference type="GO" id="GO:0016757">
    <property type="term" value="F:glycosyltransferase activity"/>
    <property type="evidence" value="ECO:0007669"/>
    <property type="project" value="UniProtKB-KW"/>
</dbReference>
<organism evidence="5 6">
    <name type="scientific">Candidatus Scatousia excrementigallinarum</name>
    <dbReference type="NCBI Taxonomy" id="2840935"/>
    <lineage>
        <taxon>Bacteria</taxon>
        <taxon>Candidatus Scatousia</taxon>
    </lineage>
</organism>
<gene>
    <name evidence="5" type="ORF">IAC10_04900</name>
</gene>
<evidence type="ECO:0000256" key="2">
    <source>
        <dbReference type="ARBA" id="ARBA00022676"/>
    </source>
</evidence>